<evidence type="ECO:0000256" key="6">
    <source>
        <dbReference type="SAM" id="Phobius"/>
    </source>
</evidence>
<keyword evidence="4 6" id="KW-1133">Transmembrane helix</keyword>
<dbReference type="EMBL" id="OV651818">
    <property type="protein sequence ID" value="CAH1112614.1"/>
    <property type="molecule type" value="Genomic_DNA"/>
</dbReference>
<evidence type="ECO:0000256" key="5">
    <source>
        <dbReference type="ARBA" id="ARBA00023136"/>
    </source>
</evidence>
<evidence type="ECO:0000256" key="2">
    <source>
        <dbReference type="ARBA" id="ARBA00022475"/>
    </source>
</evidence>
<evidence type="ECO:0000313" key="7">
    <source>
        <dbReference type="EMBL" id="CAH1112614.1"/>
    </source>
</evidence>
<proteinExistence type="predicted"/>
<accession>A0A9P0D600</accession>
<evidence type="ECO:0000256" key="4">
    <source>
        <dbReference type="ARBA" id="ARBA00022989"/>
    </source>
</evidence>
<evidence type="ECO:0000256" key="3">
    <source>
        <dbReference type="ARBA" id="ARBA00022692"/>
    </source>
</evidence>
<comment type="subcellular location">
    <subcellularLocation>
        <location evidence="1">Cell membrane</location>
        <topology evidence="1">Multi-pass membrane protein</topology>
    </subcellularLocation>
</comment>
<organism evidence="7 8">
    <name type="scientific">Psylliodes chrysocephalus</name>
    <dbReference type="NCBI Taxonomy" id="3402493"/>
    <lineage>
        <taxon>Eukaryota</taxon>
        <taxon>Metazoa</taxon>
        <taxon>Ecdysozoa</taxon>
        <taxon>Arthropoda</taxon>
        <taxon>Hexapoda</taxon>
        <taxon>Insecta</taxon>
        <taxon>Pterygota</taxon>
        <taxon>Neoptera</taxon>
        <taxon>Endopterygota</taxon>
        <taxon>Coleoptera</taxon>
        <taxon>Polyphaga</taxon>
        <taxon>Cucujiformia</taxon>
        <taxon>Chrysomeloidea</taxon>
        <taxon>Chrysomelidae</taxon>
        <taxon>Galerucinae</taxon>
        <taxon>Alticini</taxon>
        <taxon>Psylliodes</taxon>
    </lineage>
</organism>
<dbReference type="OrthoDB" id="6774919at2759"/>
<keyword evidence="8" id="KW-1185">Reference proteome</keyword>
<dbReference type="Proteomes" id="UP001153636">
    <property type="component" value="Chromosome 6"/>
</dbReference>
<dbReference type="Pfam" id="PF08395">
    <property type="entry name" value="7tm_7"/>
    <property type="match status" value="1"/>
</dbReference>
<evidence type="ECO:0000256" key="1">
    <source>
        <dbReference type="ARBA" id="ARBA00004651"/>
    </source>
</evidence>
<evidence type="ECO:0008006" key="9">
    <source>
        <dbReference type="Google" id="ProtNLM"/>
    </source>
</evidence>
<dbReference type="AlphaFoldDB" id="A0A9P0D600"/>
<gene>
    <name evidence="7" type="ORF">PSYICH_LOCUS11786</name>
</gene>
<dbReference type="InterPro" id="IPR013604">
    <property type="entry name" value="7TM_chemorcpt"/>
</dbReference>
<protein>
    <recommendedName>
        <fullName evidence="9">Gustatory receptor</fullName>
    </recommendedName>
</protein>
<evidence type="ECO:0000313" key="8">
    <source>
        <dbReference type="Proteomes" id="UP001153636"/>
    </source>
</evidence>
<keyword evidence="2" id="KW-1003">Cell membrane</keyword>
<reference evidence="7" key="1">
    <citation type="submission" date="2022-01" db="EMBL/GenBank/DDBJ databases">
        <authorList>
            <person name="King R."/>
        </authorList>
    </citation>
    <scope>NUCLEOTIDE SEQUENCE</scope>
</reference>
<feature type="transmembrane region" description="Helical" evidence="6">
    <location>
        <begin position="24"/>
        <end position="45"/>
    </location>
</feature>
<dbReference type="GO" id="GO:0005886">
    <property type="term" value="C:plasma membrane"/>
    <property type="evidence" value="ECO:0007669"/>
    <property type="project" value="UniProtKB-SubCell"/>
</dbReference>
<name>A0A9P0D600_9CUCU</name>
<dbReference type="GO" id="GO:0050909">
    <property type="term" value="P:sensory perception of taste"/>
    <property type="evidence" value="ECO:0007669"/>
    <property type="project" value="InterPro"/>
</dbReference>
<feature type="transmembrane region" description="Helical" evidence="6">
    <location>
        <begin position="54"/>
        <end position="75"/>
    </location>
</feature>
<keyword evidence="5 6" id="KW-0472">Membrane</keyword>
<keyword evidence="3 6" id="KW-0812">Transmembrane</keyword>
<sequence length="162" mass="18537">MAAEIRKFGQKILHFSDMLQEFNLLYGDRLMAVLASLLMLILAFYKHKNTMQGILVASFINYSLAIIFTSDSIMVECEKLLNSAYHQQLQALEMSLLSVELKRFIVKLKHFKPVISAADFFEIRRITILNLISGITTYSIIMLQLGDAKFQDNLEIKISSKP</sequence>